<accession>A0A1M4S3N0</accession>
<feature type="compositionally biased region" description="Low complexity" evidence="1">
    <location>
        <begin position="34"/>
        <end position="45"/>
    </location>
</feature>
<sequence>MPAIGRRNALRATLIVGAAATGIPVLIGCSASTSSGGSGTPSVGSDASRGAAVDSVATPAPSSDASAEGELLTPRDDLVSPSRIQWDSWRLIDPTTVEVSFVGGSPTCEGVSVELRETPQDVTINLSTGVLPEMADGDCPAIAVLSAVRVTLSEDLGEREVRQDDISE</sequence>
<proteinExistence type="predicted"/>
<dbReference type="STRING" id="1892869.ACGLYG10_3024"/>
<name>A0A1M4S3N0_9ACTO</name>
<dbReference type="PROSITE" id="PS51257">
    <property type="entry name" value="PROKAR_LIPOPROTEIN"/>
    <property type="match status" value="1"/>
</dbReference>
<dbReference type="AlphaFoldDB" id="A0A1M4S3N0"/>
<protein>
    <recommendedName>
        <fullName evidence="4">Prokaryotic membrane lipoprotein lipid attachment site profile</fullName>
    </recommendedName>
</protein>
<evidence type="ECO:0008006" key="4">
    <source>
        <dbReference type="Google" id="ProtNLM"/>
    </source>
</evidence>
<dbReference type="EMBL" id="FQTT01000016">
    <property type="protein sequence ID" value="SHE26769.1"/>
    <property type="molecule type" value="Genomic_DNA"/>
</dbReference>
<feature type="region of interest" description="Disordered" evidence="1">
    <location>
        <begin position="34"/>
        <end position="76"/>
    </location>
</feature>
<reference evidence="3" key="1">
    <citation type="submission" date="2016-09" db="EMBL/GenBank/DDBJ databases">
        <authorList>
            <person name="Strepis N."/>
        </authorList>
    </citation>
    <scope>NUCLEOTIDE SEQUENCE [LARGE SCALE GENOMIC DNA]</scope>
</reference>
<keyword evidence="3" id="KW-1185">Reference proteome</keyword>
<dbReference type="RefSeq" id="WP_139241022.1">
    <property type="nucleotide sequence ID" value="NZ_FQTT01000016.1"/>
</dbReference>
<dbReference type="OrthoDB" id="3383849at2"/>
<dbReference type="Proteomes" id="UP000184291">
    <property type="component" value="Unassembled WGS sequence"/>
</dbReference>
<gene>
    <name evidence="2" type="ORF">ACGLYG10_3024</name>
</gene>
<evidence type="ECO:0000313" key="3">
    <source>
        <dbReference type="Proteomes" id="UP000184291"/>
    </source>
</evidence>
<organism evidence="2 3">
    <name type="scientific">Actinomyces glycerinitolerans</name>
    <dbReference type="NCBI Taxonomy" id="1892869"/>
    <lineage>
        <taxon>Bacteria</taxon>
        <taxon>Bacillati</taxon>
        <taxon>Actinomycetota</taxon>
        <taxon>Actinomycetes</taxon>
        <taxon>Actinomycetales</taxon>
        <taxon>Actinomycetaceae</taxon>
        <taxon>Actinomyces</taxon>
    </lineage>
</organism>
<evidence type="ECO:0000256" key="1">
    <source>
        <dbReference type="SAM" id="MobiDB-lite"/>
    </source>
</evidence>
<evidence type="ECO:0000313" key="2">
    <source>
        <dbReference type="EMBL" id="SHE26769.1"/>
    </source>
</evidence>